<dbReference type="EMBL" id="ML735253">
    <property type="protein sequence ID" value="KAE8390632.1"/>
    <property type="molecule type" value="Genomic_DNA"/>
</dbReference>
<protein>
    <submittedName>
        <fullName evidence="1">Uncharacterized protein</fullName>
    </submittedName>
</protein>
<dbReference type="AlphaFoldDB" id="A0A5N7C933"/>
<organism evidence="1">
    <name type="scientific">Petromyces alliaceus</name>
    <name type="common">Aspergillus alliaceus</name>
    <dbReference type="NCBI Taxonomy" id="209559"/>
    <lineage>
        <taxon>Eukaryota</taxon>
        <taxon>Fungi</taxon>
        <taxon>Dikarya</taxon>
        <taxon>Ascomycota</taxon>
        <taxon>Pezizomycotina</taxon>
        <taxon>Eurotiomycetes</taxon>
        <taxon>Eurotiomycetidae</taxon>
        <taxon>Eurotiales</taxon>
        <taxon>Aspergillaceae</taxon>
        <taxon>Aspergillus</taxon>
        <taxon>Aspergillus subgen. Circumdati</taxon>
    </lineage>
</organism>
<accession>A0A5N6GF62</accession>
<accession>A0A5N7C933</accession>
<gene>
    <name evidence="1" type="ORF">BDV23DRAFT_154984</name>
</gene>
<reference evidence="1" key="1">
    <citation type="submission" date="2019-04" db="EMBL/GenBank/DDBJ databases">
        <title>Friends and foes A comparative genomics studyof 23 Aspergillus species from section Flavi.</title>
        <authorList>
            <consortium name="DOE Joint Genome Institute"/>
            <person name="Kjaerbolling I."/>
            <person name="Vesth T."/>
            <person name="Frisvad J.C."/>
            <person name="Nybo J.L."/>
            <person name="Theobald S."/>
            <person name="Kildgaard S."/>
            <person name="Isbrandt T."/>
            <person name="Kuo A."/>
            <person name="Sato A."/>
            <person name="Lyhne E.K."/>
            <person name="Kogle M.E."/>
            <person name="Wiebenga A."/>
            <person name="Kun R.S."/>
            <person name="Lubbers R.J."/>
            <person name="Makela M.R."/>
            <person name="Barry K."/>
            <person name="Chovatia M."/>
            <person name="Clum A."/>
            <person name="Daum C."/>
            <person name="Haridas S."/>
            <person name="He G."/>
            <person name="LaButti K."/>
            <person name="Lipzen A."/>
            <person name="Mondo S."/>
            <person name="Riley R."/>
            <person name="Salamov A."/>
            <person name="Simmons B.A."/>
            <person name="Magnuson J.K."/>
            <person name="Henrissat B."/>
            <person name="Mortensen U.H."/>
            <person name="Larsen T.O."/>
            <person name="Devries R.P."/>
            <person name="Grigoriev I.V."/>
            <person name="Machida M."/>
            <person name="Baker S.E."/>
            <person name="Andersen M.R."/>
        </authorList>
    </citation>
    <scope>NUCLEOTIDE SEQUENCE [LARGE SCALE GENOMIC DNA]</scope>
    <source>
        <strain evidence="1">IBT 14317</strain>
    </source>
</reference>
<name>A0A5N7C933_PETAA</name>
<sequence length="52" mass="5951">MGNNLPREARRIPQPDYLSDQFILSLIITTITTLYTIVTGQPFPSRYEQPPS</sequence>
<proteinExistence type="predicted"/>
<dbReference type="Proteomes" id="UP000326877">
    <property type="component" value="Unassembled WGS sequence"/>
</dbReference>
<evidence type="ECO:0000313" key="1">
    <source>
        <dbReference type="EMBL" id="KAE8390632.1"/>
    </source>
</evidence>